<name>A0A2M9R7N0_9FLAO</name>
<reference evidence="2 3" key="1">
    <citation type="submission" date="2017-06" db="EMBL/GenBank/DDBJ databases">
        <title>Description of Avrilella dinanensis gen. nov. sp. nov.</title>
        <authorList>
            <person name="Leyer C."/>
            <person name="Sassi M."/>
            <person name="Minet J."/>
            <person name="Kayal S."/>
            <person name="Cattoir V."/>
        </authorList>
    </citation>
    <scope>NUCLEOTIDE SEQUENCE [LARGE SCALE GENOMIC DNA]</scope>
    <source>
        <strain evidence="2 3">UR159</strain>
    </source>
</reference>
<dbReference type="AlphaFoldDB" id="A0A2M9R7N0"/>
<feature type="transmembrane region" description="Helical" evidence="1">
    <location>
        <begin position="20"/>
        <end position="44"/>
    </location>
</feature>
<feature type="transmembrane region" description="Helical" evidence="1">
    <location>
        <begin position="370"/>
        <end position="391"/>
    </location>
</feature>
<keyword evidence="1" id="KW-0812">Transmembrane</keyword>
<proteinExistence type="predicted"/>
<dbReference type="Pfam" id="PF03929">
    <property type="entry name" value="PepSY_TM"/>
    <property type="match status" value="1"/>
</dbReference>
<keyword evidence="1" id="KW-1133">Transmembrane helix</keyword>
<comment type="caution">
    <text evidence="2">The sequence shown here is derived from an EMBL/GenBank/DDBJ whole genome shotgun (WGS) entry which is preliminary data.</text>
</comment>
<evidence type="ECO:0000313" key="2">
    <source>
        <dbReference type="EMBL" id="PJR04785.1"/>
    </source>
</evidence>
<accession>A0A2M9R7N0</accession>
<dbReference type="OrthoDB" id="111691at2"/>
<evidence type="ECO:0000256" key="1">
    <source>
        <dbReference type="SAM" id="Phobius"/>
    </source>
</evidence>
<protein>
    <submittedName>
        <fullName evidence="2">Peptidase</fullName>
    </submittedName>
</protein>
<evidence type="ECO:0000313" key="3">
    <source>
        <dbReference type="Proteomes" id="UP000231960"/>
    </source>
</evidence>
<feature type="transmembrane region" description="Helical" evidence="1">
    <location>
        <begin position="165"/>
        <end position="186"/>
    </location>
</feature>
<dbReference type="PANTHER" id="PTHR34219">
    <property type="entry name" value="IRON-REGULATED INNER MEMBRANE PROTEIN-RELATED"/>
    <property type="match status" value="1"/>
</dbReference>
<feature type="transmembrane region" description="Helical" evidence="1">
    <location>
        <begin position="218"/>
        <end position="249"/>
    </location>
</feature>
<keyword evidence="3" id="KW-1185">Reference proteome</keyword>
<gene>
    <name evidence="2" type="ORF">CDL10_09720</name>
</gene>
<organism evidence="2 3">
    <name type="scientific">Avrilella dinanensis</name>
    <dbReference type="NCBI Taxonomy" id="2008672"/>
    <lineage>
        <taxon>Bacteria</taxon>
        <taxon>Pseudomonadati</taxon>
        <taxon>Bacteroidota</taxon>
        <taxon>Flavobacteriia</taxon>
        <taxon>Flavobacteriales</taxon>
        <taxon>Flavobacteriaceae</taxon>
        <taxon>Avrilella</taxon>
    </lineage>
</organism>
<dbReference type="EMBL" id="NIPO01000001">
    <property type="protein sequence ID" value="PJR04785.1"/>
    <property type="molecule type" value="Genomic_DNA"/>
</dbReference>
<sequence>MTKSNRKKKKNKFKKWTAKLHLWLGLSIGLIIFIVSITGAVYAFQEEITNLVRKEVIYNKEIDIDNKKTLPLKVLEQKVNEYAKVDYPVHWVNVPMNKNMNYVFYYYERNPDTWNYFDEFVIYQSVYINPFTGEIVGSFDEKNSFFNIIKFVHWSLLFQSDWGKYITGIPTLIFVIMLITGIILWWPKNKKSRKQRFWFQWKNIKNWKRKNYDLHSILGFYSSFIAIIAAITGLFYSFFFMQALIYFVFSGFKTEYPDFSKYHVEYNAQERVDDRLEKMSKKVEELYPEAYGYALDFGHEHIDEHEHPYFSVFVKQLSYSYHINHEVIFDENTGEMLYNHNYNDKNLGQKAVAANYDIHIGAVLGIWGKIIAFISSLVCASLPITGFLVWWGRKNKRK</sequence>
<keyword evidence="1" id="KW-0472">Membrane</keyword>
<dbReference type="RefSeq" id="WP_100678342.1">
    <property type="nucleotide sequence ID" value="NZ_NIPO01000001.1"/>
</dbReference>
<dbReference type="Proteomes" id="UP000231960">
    <property type="component" value="Unassembled WGS sequence"/>
</dbReference>
<dbReference type="InterPro" id="IPR005625">
    <property type="entry name" value="PepSY-ass_TM"/>
</dbReference>